<dbReference type="Pfam" id="PF18934">
    <property type="entry name" value="DUF5682"/>
    <property type="match status" value="1"/>
</dbReference>
<dbReference type="AlphaFoldDB" id="A0A0K1QGJ2"/>
<dbReference type="InterPro" id="IPR043737">
    <property type="entry name" value="DUF5682"/>
</dbReference>
<evidence type="ECO:0000313" key="2">
    <source>
        <dbReference type="Proteomes" id="UP000064967"/>
    </source>
</evidence>
<organism evidence="1 2">
    <name type="scientific">Labilithrix luteola</name>
    <dbReference type="NCBI Taxonomy" id="1391654"/>
    <lineage>
        <taxon>Bacteria</taxon>
        <taxon>Pseudomonadati</taxon>
        <taxon>Myxococcota</taxon>
        <taxon>Polyangia</taxon>
        <taxon>Polyangiales</taxon>
        <taxon>Labilitrichaceae</taxon>
        <taxon>Labilithrix</taxon>
    </lineage>
</organism>
<dbReference type="PATRIC" id="fig|1391654.3.peg.11599"/>
<dbReference type="OrthoDB" id="9768066at2"/>
<proteinExistence type="predicted"/>
<protein>
    <submittedName>
        <fullName evidence="1">Uncharacterized protein</fullName>
    </submittedName>
</protein>
<sequence>MAELVVLGVRHHSPACARLVAHVIDELRPRFVLIEGPCDMNERMGELAHDHRLPIAIYSYRLTSDGRRSRASWSPFCDYSPEWVAAKHGKAVGSEVLFVDLPAWDEAFENTENTYSDAHLNVSSRLREIAHDLGFDSIDTLWDHLFEQPKEPRKLQTELAEYFENLRADEVASEGDAAREAWMAQWIAWAMSVAAKDESVVVVCGGYHKPALERAWVSAPAVRPEIERPVDRVGSYLVPFSFRRLDSFTGYASGMPSPAFYQEAWESGADCADTMLFRAVRRLREKRQRVSTADALAASELMRGLAQLRGHSVPLRADVLDGLVGALVKEALSAPAPWSTRGVLPRGTDPMLVEMVAAFSGDARGELAPETPRPPLLHDVERELERVGLQLAPNPKKVVIDTVDPSMTERRQVLYRLAILEVPGVALVSLADLRRGVARTTEEWRLQRDLETESTLIERAVYGATLEQAALARILEHLQSTEGVASIARALERALLAGYRTMATDLVARARDAIVSEVEFDDLGEALGRFLGMTRAATEPALHAAMASLTTSALERSLWLLEGLDGSRKPYAAGQVRGVTAIRDVLREPQLAPPDVRAASFDLLVRRASTDHAPPAIQGACLGALWSIASPDAPTDEARAAATVGAVEIARLGDFLSGLFALAREEFLASSLLDIVDGRMTALGQEDFLIVLPSLRQAFSFFPPRERLDIAKRLVKGHGLTLDAGSLLRSPLSAEEYQRASRLQKDVFALAEAYGLLGGGGA</sequence>
<dbReference type="STRING" id="1391654.AKJ09_11430"/>
<accession>A0A0K1QGJ2</accession>
<name>A0A0K1QGJ2_9BACT</name>
<dbReference type="KEGG" id="llu:AKJ09_11430"/>
<dbReference type="RefSeq" id="WP_146655331.1">
    <property type="nucleotide sequence ID" value="NZ_CP012333.1"/>
</dbReference>
<dbReference type="Proteomes" id="UP000064967">
    <property type="component" value="Chromosome"/>
</dbReference>
<gene>
    <name evidence="1" type="ORF">AKJ09_11430</name>
</gene>
<dbReference type="PANTHER" id="PTHR30634:SF7">
    <property type="entry name" value="VWA DOMAIN-CONTAINING PROTEIN"/>
    <property type="match status" value="1"/>
</dbReference>
<dbReference type="EMBL" id="CP012333">
    <property type="protein sequence ID" value="AKV04767.1"/>
    <property type="molecule type" value="Genomic_DNA"/>
</dbReference>
<evidence type="ECO:0000313" key="1">
    <source>
        <dbReference type="EMBL" id="AKV04767.1"/>
    </source>
</evidence>
<dbReference type="InterPro" id="IPR050458">
    <property type="entry name" value="LolB"/>
</dbReference>
<dbReference type="PANTHER" id="PTHR30634">
    <property type="entry name" value="OUTER MEMBRANE LOLAB LIPOPROTEIN INSERTION APPARATUS"/>
    <property type="match status" value="1"/>
</dbReference>
<keyword evidence="2" id="KW-1185">Reference proteome</keyword>
<reference evidence="1 2" key="1">
    <citation type="submission" date="2015-08" db="EMBL/GenBank/DDBJ databases">
        <authorList>
            <person name="Babu N.S."/>
            <person name="Beckwith C.J."/>
            <person name="Beseler K.G."/>
            <person name="Brison A."/>
            <person name="Carone J.V."/>
            <person name="Caskin T.P."/>
            <person name="Diamond M."/>
            <person name="Durham M.E."/>
            <person name="Foxe J.M."/>
            <person name="Go M."/>
            <person name="Henderson B.A."/>
            <person name="Jones I.B."/>
            <person name="McGettigan J.A."/>
            <person name="Micheletti S.J."/>
            <person name="Nasrallah M.E."/>
            <person name="Ortiz D."/>
            <person name="Piller C.R."/>
            <person name="Privatt S.R."/>
            <person name="Schneider S.L."/>
            <person name="Sharp S."/>
            <person name="Smith T.C."/>
            <person name="Stanton J.D."/>
            <person name="Ullery H.E."/>
            <person name="Wilson R.J."/>
            <person name="Serrano M.G."/>
            <person name="Buck G."/>
            <person name="Lee V."/>
            <person name="Wang Y."/>
            <person name="Carvalho R."/>
            <person name="Voegtly L."/>
            <person name="Shi R."/>
            <person name="Duckworth R."/>
            <person name="Johnson A."/>
            <person name="Loviza R."/>
            <person name="Walstead R."/>
            <person name="Shah Z."/>
            <person name="Kiflezghi M."/>
            <person name="Wade K."/>
            <person name="Ball S.L."/>
            <person name="Bradley K.W."/>
            <person name="Asai D.J."/>
            <person name="Bowman C.A."/>
            <person name="Russell D.A."/>
            <person name="Pope W.H."/>
            <person name="Jacobs-Sera D."/>
            <person name="Hendrix R.W."/>
            <person name="Hatfull G.F."/>
        </authorList>
    </citation>
    <scope>NUCLEOTIDE SEQUENCE [LARGE SCALE GENOMIC DNA]</scope>
    <source>
        <strain evidence="1 2">DSM 27648</strain>
    </source>
</reference>